<name>A0ABT2HXX7_9MICO</name>
<dbReference type="EMBL" id="JALXSQ010000028">
    <property type="protein sequence ID" value="MCT2043165.1"/>
    <property type="molecule type" value="Genomic_DNA"/>
</dbReference>
<dbReference type="RefSeq" id="WP_260104417.1">
    <property type="nucleotide sequence ID" value="NZ_JALXSQ010000028.1"/>
</dbReference>
<comment type="caution">
    <text evidence="1">The sequence shown here is derived from an EMBL/GenBank/DDBJ whole genome shotgun (WGS) entry which is preliminary data.</text>
</comment>
<protein>
    <submittedName>
        <fullName evidence="1">Uncharacterized protein</fullName>
    </submittedName>
</protein>
<sequence length="60" mass="6883">MHKLQYVYVTLSRQCLLMTPAAAFEVERTVELQHWFNTVSRAFEVMPFLFVVGGFASLAT</sequence>
<keyword evidence="2" id="KW-1185">Reference proteome</keyword>
<evidence type="ECO:0000313" key="2">
    <source>
        <dbReference type="Proteomes" id="UP001525379"/>
    </source>
</evidence>
<evidence type="ECO:0000313" key="1">
    <source>
        <dbReference type="EMBL" id="MCT2043165.1"/>
    </source>
</evidence>
<accession>A0ABT2HXX7</accession>
<dbReference type="Proteomes" id="UP001525379">
    <property type="component" value="Unassembled WGS sequence"/>
</dbReference>
<proteinExistence type="predicted"/>
<reference evidence="1 2" key="1">
    <citation type="submission" date="2022-04" db="EMBL/GenBank/DDBJ databases">
        <title>Human microbiome associated bacterial genomes.</title>
        <authorList>
            <person name="Sandstrom S."/>
            <person name="Salamzade R."/>
            <person name="Kalan L.R."/>
        </authorList>
    </citation>
    <scope>NUCLEOTIDE SEQUENCE [LARGE SCALE GENOMIC DNA]</scope>
    <source>
        <strain evidence="2">p3-SID1799</strain>
    </source>
</reference>
<organism evidence="1 2">
    <name type="scientific">Pseudoclavibacter albus</name>
    <dbReference type="NCBI Taxonomy" id="272241"/>
    <lineage>
        <taxon>Bacteria</taxon>
        <taxon>Bacillati</taxon>
        <taxon>Actinomycetota</taxon>
        <taxon>Actinomycetes</taxon>
        <taxon>Micrococcales</taxon>
        <taxon>Microbacteriaceae</taxon>
        <taxon>Pseudoclavibacter</taxon>
    </lineage>
</organism>
<gene>
    <name evidence="1" type="ORF">M3D15_07455</name>
</gene>